<gene>
    <name evidence="1" type="ORF">SAMN05216249_11940</name>
</gene>
<accession>A0A1I1A1V6</accession>
<proteinExistence type="predicted"/>
<evidence type="ECO:0000313" key="1">
    <source>
        <dbReference type="EMBL" id="SFB31276.1"/>
    </source>
</evidence>
<evidence type="ECO:0008006" key="3">
    <source>
        <dbReference type="Google" id="ProtNLM"/>
    </source>
</evidence>
<sequence length="344" mass="38861">MAESLLAHLYSRIKGSQEDVATVSLRYIISSSNSLNEAFNRLLSDALNLDLDDNITYSCQSVGENSERPDMSGVDQSGKEVVLCEMKFYAGLTSNQPNGYLDRLIKEHGKALVFVCPEQRRVSLWNKITDLCREADRELTGENGFRVEVDGVAMAVISWAEIIEVLRRTASSVAVEALPDIAQLAGFCDMMDSTAFIPFASEDMGPDIARREERYFQVLDRLFDTLVANKSIKASGKGLKSSPNRNGYIKYLKINEYAVALIYDRSAWMDPRSAETPFWFYFNDNEWKQTEELKKKLKAIPEYERSMFGNTIGIALHPLLDSQLDEIAVDLMNQILNAMRKTEV</sequence>
<dbReference type="OrthoDB" id="2079517at2"/>
<organism evidence="1 2">
    <name type="scientific">Acetitomaculum ruminis DSM 5522</name>
    <dbReference type="NCBI Taxonomy" id="1120918"/>
    <lineage>
        <taxon>Bacteria</taxon>
        <taxon>Bacillati</taxon>
        <taxon>Bacillota</taxon>
        <taxon>Clostridia</taxon>
        <taxon>Lachnospirales</taxon>
        <taxon>Lachnospiraceae</taxon>
        <taxon>Acetitomaculum</taxon>
    </lineage>
</organism>
<protein>
    <recommendedName>
        <fullName evidence="3">PD-(D/E)XK nuclease superfamily protein</fullName>
    </recommendedName>
</protein>
<keyword evidence="2" id="KW-1185">Reference proteome</keyword>
<dbReference type="AlphaFoldDB" id="A0A1I1A1V6"/>
<dbReference type="RefSeq" id="WP_092873993.1">
    <property type="nucleotide sequence ID" value="NZ_FOJY01000019.1"/>
</dbReference>
<dbReference type="STRING" id="1120918.SAMN05216249_11940"/>
<evidence type="ECO:0000313" key="2">
    <source>
        <dbReference type="Proteomes" id="UP000198838"/>
    </source>
</evidence>
<reference evidence="1 2" key="1">
    <citation type="submission" date="2016-10" db="EMBL/GenBank/DDBJ databases">
        <authorList>
            <person name="de Groot N.N."/>
        </authorList>
    </citation>
    <scope>NUCLEOTIDE SEQUENCE [LARGE SCALE GENOMIC DNA]</scope>
    <source>
        <strain evidence="1 2">DSM 5522</strain>
    </source>
</reference>
<name>A0A1I1A1V6_9FIRM</name>
<dbReference type="Proteomes" id="UP000198838">
    <property type="component" value="Unassembled WGS sequence"/>
</dbReference>
<dbReference type="EMBL" id="FOJY01000019">
    <property type="protein sequence ID" value="SFB31276.1"/>
    <property type="molecule type" value="Genomic_DNA"/>
</dbReference>